<dbReference type="InterPro" id="IPR026307">
    <property type="entry name" value="TMEM132"/>
</dbReference>
<feature type="domain" description="Transmembrane protein TMEM132 fifth" evidence="11">
    <location>
        <begin position="644"/>
        <end position="760"/>
    </location>
</feature>
<feature type="domain" description="Transmembrane protein family 132 fourth" evidence="8">
    <location>
        <begin position="543"/>
        <end position="640"/>
    </location>
</feature>
<evidence type="ECO:0000259" key="10">
    <source>
        <dbReference type="Pfam" id="PF23481"/>
    </source>
</evidence>
<dbReference type="InterPro" id="IPR055423">
    <property type="entry name" value="Ig_TMEM132_5th"/>
</dbReference>
<evidence type="ECO:0000256" key="1">
    <source>
        <dbReference type="ARBA" id="ARBA00004479"/>
    </source>
</evidence>
<comment type="subcellular location">
    <subcellularLocation>
        <location evidence="1">Membrane</location>
        <topology evidence="1">Single-pass type I membrane protein</topology>
    </subcellularLocation>
</comment>
<dbReference type="InterPro" id="IPR055422">
    <property type="entry name" value="Ig_TMEM132_2nd"/>
</dbReference>
<organism evidence="13 14">
    <name type="scientific">Takifugu flavidus</name>
    <name type="common">sansaifugu</name>
    <dbReference type="NCBI Taxonomy" id="433684"/>
    <lineage>
        <taxon>Eukaryota</taxon>
        <taxon>Metazoa</taxon>
        <taxon>Chordata</taxon>
        <taxon>Craniata</taxon>
        <taxon>Vertebrata</taxon>
        <taxon>Euteleostomi</taxon>
        <taxon>Actinopterygii</taxon>
        <taxon>Neopterygii</taxon>
        <taxon>Teleostei</taxon>
        <taxon>Neoteleostei</taxon>
        <taxon>Acanthomorphata</taxon>
        <taxon>Eupercaria</taxon>
        <taxon>Tetraodontiformes</taxon>
        <taxon>Tetradontoidea</taxon>
        <taxon>Tetraodontidae</taxon>
        <taxon>Takifugu</taxon>
    </lineage>
</organism>
<dbReference type="EMBL" id="RHFK02000019">
    <property type="protein sequence ID" value="TWW59600.1"/>
    <property type="molecule type" value="Genomic_DNA"/>
</dbReference>
<feature type="domain" description="Transmembrane protein TMEM132 sixth" evidence="12">
    <location>
        <begin position="764"/>
        <end position="868"/>
    </location>
</feature>
<dbReference type="Proteomes" id="UP000324091">
    <property type="component" value="Chromosome 6"/>
</dbReference>
<dbReference type="PANTHER" id="PTHR13388:SF29">
    <property type="entry name" value="TRANSMEMBRANE PROTEIN 132C ISOFORM X1"/>
    <property type="match status" value="1"/>
</dbReference>
<evidence type="ECO:0000256" key="6">
    <source>
        <dbReference type="SAM" id="MobiDB-lite"/>
    </source>
</evidence>
<feature type="region of interest" description="Disordered" evidence="6">
    <location>
        <begin position="1"/>
        <end position="36"/>
    </location>
</feature>
<keyword evidence="5 7" id="KW-0472">Membrane</keyword>
<feature type="region of interest" description="Disordered" evidence="6">
    <location>
        <begin position="294"/>
        <end position="313"/>
    </location>
</feature>
<keyword evidence="3 7" id="KW-0812">Transmembrane</keyword>
<name>A0A5C6N1T4_9TELE</name>
<dbReference type="InterPro" id="IPR055424">
    <property type="entry name" value="Ig_TMEM132_6th"/>
</dbReference>
<comment type="caution">
    <text evidence="13">The sequence shown here is derived from an EMBL/GenBank/DDBJ whole genome shotgun (WGS) entry which is preliminary data.</text>
</comment>
<evidence type="ECO:0000313" key="13">
    <source>
        <dbReference type="EMBL" id="TWW59600.1"/>
    </source>
</evidence>
<dbReference type="Pfam" id="PF23486">
    <property type="entry name" value="Ig_TMEM132_5th"/>
    <property type="match status" value="1"/>
</dbReference>
<dbReference type="PANTHER" id="PTHR13388">
    <property type="entry name" value="DETONATOR, ISOFORM E"/>
    <property type="match status" value="1"/>
</dbReference>
<gene>
    <name evidence="13" type="ORF">D4764_06G0011300</name>
</gene>
<dbReference type="InterPro" id="IPR031437">
    <property type="entry name" value="Ig_TMEM132_4th"/>
</dbReference>
<dbReference type="InterPro" id="IPR055421">
    <property type="entry name" value="TMEM132_3rd"/>
</dbReference>
<feature type="region of interest" description="Disordered" evidence="6">
    <location>
        <begin position="47"/>
        <end position="66"/>
    </location>
</feature>
<proteinExistence type="inferred from homology"/>
<dbReference type="Pfam" id="PF16070">
    <property type="entry name" value="Ig_TMEM132_4th"/>
    <property type="match status" value="1"/>
</dbReference>
<evidence type="ECO:0000313" key="14">
    <source>
        <dbReference type="Proteomes" id="UP000324091"/>
    </source>
</evidence>
<evidence type="ECO:0000259" key="11">
    <source>
        <dbReference type="Pfam" id="PF23486"/>
    </source>
</evidence>
<keyword evidence="14" id="KW-1185">Reference proteome</keyword>
<evidence type="ECO:0000256" key="5">
    <source>
        <dbReference type="ARBA" id="ARBA00023136"/>
    </source>
</evidence>
<dbReference type="Pfam" id="PF23481">
    <property type="entry name" value="Ig_TMEM132_2nd"/>
    <property type="match status" value="1"/>
</dbReference>
<evidence type="ECO:0000259" key="9">
    <source>
        <dbReference type="Pfam" id="PF23039"/>
    </source>
</evidence>
<evidence type="ECO:0000256" key="3">
    <source>
        <dbReference type="ARBA" id="ARBA00022692"/>
    </source>
</evidence>
<dbReference type="GO" id="GO:0016020">
    <property type="term" value="C:membrane"/>
    <property type="evidence" value="ECO:0007669"/>
    <property type="project" value="UniProtKB-SubCell"/>
</dbReference>
<protein>
    <submittedName>
        <fullName evidence="13">Transmembrane protein 132C</fullName>
    </submittedName>
</protein>
<evidence type="ECO:0000256" key="7">
    <source>
        <dbReference type="SAM" id="Phobius"/>
    </source>
</evidence>
<keyword evidence="4 7" id="KW-1133">Transmembrane helix</keyword>
<evidence type="ECO:0000259" key="12">
    <source>
        <dbReference type="Pfam" id="PF23487"/>
    </source>
</evidence>
<accession>A0A5C6N1T4</accession>
<feature type="compositionally biased region" description="Basic and acidic residues" evidence="6">
    <location>
        <begin position="1053"/>
        <end position="1087"/>
    </location>
</feature>
<feature type="domain" description="Transmembrane protein TMEM132 second Ig-like" evidence="10">
    <location>
        <begin position="218"/>
        <end position="283"/>
    </location>
</feature>
<dbReference type="Pfam" id="PF23487">
    <property type="entry name" value="Ig_TMEM132_6th"/>
    <property type="match status" value="1"/>
</dbReference>
<evidence type="ECO:0000256" key="2">
    <source>
        <dbReference type="ARBA" id="ARBA00006166"/>
    </source>
</evidence>
<feature type="region of interest" description="Disordered" evidence="6">
    <location>
        <begin position="1042"/>
        <end position="1087"/>
    </location>
</feature>
<reference evidence="13 14" key="1">
    <citation type="submission" date="2019-04" db="EMBL/GenBank/DDBJ databases">
        <title>Chromosome genome assembly for Takifugu flavidus.</title>
        <authorList>
            <person name="Xiao S."/>
        </authorList>
    </citation>
    <scope>NUCLEOTIDE SEQUENCE [LARGE SCALE GENOMIC DNA]</scope>
    <source>
        <strain evidence="13">HTHZ2018</strain>
        <tissue evidence="13">Muscle</tissue>
    </source>
</reference>
<sequence length="1087" mass="120054">MLTSPTDGMEVSNMPGRHGRLKQSSWTAENSGDRLCTSQLPPIELLTPPAEKTRHNPEPQKPAGSRKLCCLRAPGMANQRDTPCSRAGVRTTLLLWIMMESQEDLRDEVPPSLLQPPLPLSLPVDMAVIPQSWRFLPLTQAELGPLFSNSSPFSFSQSLFIVPPHHHPPPASLRASFGPYSVTQLLSEPALPPSHLLSASLLSEHVERERDAKGRERFTVRVLFHKWGDSRFRRTCITLHAFKETEEHRASCMTQPPLGLCVVTLTLPSDWFRTQPTNQSNQVVDRRQSVLRYQHKRHNRKQKRHRSAIGKTEFPQALRYERGSVQKQVQLYYSSSSMMADLDLEPQGCVEDRTAPSQQQLIHIKAVMLKESEMEGKESRSKETCLNGREVEELGLDTSVLIRYHRGLVLTGQPLMVSVNLRANLSAEVVIIRLKVKKNLVSVVAHRSLTPDLWDVTLEKSQDSSHDVVSIICRKHSIHKHPINSKPLHQVACLTASALKGSFGVAMAVHVDWWVEYSDHSKPVIPSRAAVSTFSFMDHQIFGIAPITESNMLINTAILTNQPASLAVMVLAISHDEKVYDVTSAATCYSADENTVKVTSNCSAIFVDGSESGLGSTCAKVEFVLGTLRGSVCLEVWAPSVPLQVSLSDPVLNAINGWNHITEKGCVPVYQRSSIQVLTQFTAQDSNSRTTHLLGSPDWFVDVTELVLDLLRIEDPRVASFGPQKHIIGLQPGKTSLHVISEQWDGILGRCEITVTTEPVNPGDLSVQVVSDLGMSVTASPAHPFITTVTVTAYNILYNHQQEASVNVWLQFSDDTASLLSSFSDLPHFLSLSSLAETVVVVPPGQSQRAFAQGDGGGPLLFAELLISICYGQQAASSSVNEGDETGSEGSRTRMLAKGSGWIRVNLDLGFLPKTGEGREFDVDIPDILVESNGDLYVSNNYRHRNVSSDYKIGKQNNGWNKVAQGETVYGKHLERAVQMPGQEEGAVYFSSSHEKKQGWTEDSYQQEDAHDLEVGVAAVLSLLGIFAVLFLANFLPSALRGRGTSKPEPGAEPERAAQEAEERKKTEDEKTEQQEDRDDDKVEIIC</sequence>
<evidence type="ECO:0000259" key="8">
    <source>
        <dbReference type="Pfam" id="PF16070"/>
    </source>
</evidence>
<feature type="transmembrane region" description="Helical" evidence="7">
    <location>
        <begin position="1015"/>
        <end position="1036"/>
    </location>
</feature>
<feature type="compositionally biased region" description="Basic residues" evidence="6">
    <location>
        <begin position="294"/>
        <end position="308"/>
    </location>
</feature>
<evidence type="ECO:0000256" key="4">
    <source>
        <dbReference type="ARBA" id="ARBA00022989"/>
    </source>
</evidence>
<feature type="domain" description="Transmembrane protein TMEM132 cohesin-like" evidence="9">
    <location>
        <begin position="391"/>
        <end position="521"/>
    </location>
</feature>
<comment type="similarity">
    <text evidence="2">Belongs to the TMEM132 family.</text>
</comment>
<dbReference type="AlphaFoldDB" id="A0A5C6N1T4"/>
<feature type="compositionally biased region" description="Polar residues" evidence="6">
    <location>
        <begin position="22"/>
        <end position="36"/>
    </location>
</feature>
<dbReference type="Pfam" id="PF23039">
    <property type="entry name" value="TMEM132_3rd"/>
    <property type="match status" value="1"/>
</dbReference>